<dbReference type="AlphaFoldDB" id="A0A9K3GZH9"/>
<protein>
    <submittedName>
        <fullName evidence="3">Uncharacterized protein</fullName>
    </submittedName>
</protein>
<evidence type="ECO:0000256" key="1">
    <source>
        <dbReference type="SAM" id="Coils"/>
    </source>
</evidence>
<keyword evidence="4" id="KW-1185">Reference proteome</keyword>
<feature type="region of interest" description="Disordered" evidence="2">
    <location>
        <begin position="126"/>
        <end position="186"/>
    </location>
</feature>
<comment type="caution">
    <text evidence="3">The sequence shown here is derived from an EMBL/GenBank/DDBJ whole genome shotgun (WGS) entry which is preliminary data.</text>
</comment>
<accession>A0A9K3GZH9</accession>
<reference evidence="3" key="1">
    <citation type="journal article" date="2017" name="Nature">
        <title>The sunflower genome provides insights into oil metabolism, flowering and Asterid evolution.</title>
        <authorList>
            <person name="Badouin H."/>
            <person name="Gouzy J."/>
            <person name="Grassa C.J."/>
            <person name="Murat F."/>
            <person name="Staton S.E."/>
            <person name="Cottret L."/>
            <person name="Lelandais-Briere C."/>
            <person name="Owens G.L."/>
            <person name="Carrere S."/>
            <person name="Mayjonade B."/>
            <person name="Legrand L."/>
            <person name="Gill N."/>
            <person name="Kane N.C."/>
            <person name="Bowers J.E."/>
            <person name="Hubner S."/>
            <person name="Bellec A."/>
            <person name="Berard A."/>
            <person name="Berges H."/>
            <person name="Blanchet N."/>
            <person name="Boniface M.C."/>
            <person name="Brunel D."/>
            <person name="Catrice O."/>
            <person name="Chaidir N."/>
            <person name="Claudel C."/>
            <person name="Donnadieu C."/>
            <person name="Faraut T."/>
            <person name="Fievet G."/>
            <person name="Helmstetter N."/>
            <person name="King M."/>
            <person name="Knapp S.J."/>
            <person name="Lai Z."/>
            <person name="Le Paslier M.C."/>
            <person name="Lippi Y."/>
            <person name="Lorenzon L."/>
            <person name="Mandel J.R."/>
            <person name="Marage G."/>
            <person name="Marchand G."/>
            <person name="Marquand E."/>
            <person name="Bret-Mestries E."/>
            <person name="Morien E."/>
            <person name="Nambeesan S."/>
            <person name="Nguyen T."/>
            <person name="Pegot-Espagnet P."/>
            <person name="Pouilly N."/>
            <person name="Raftis F."/>
            <person name="Sallet E."/>
            <person name="Schiex T."/>
            <person name="Thomas J."/>
            <person name="Vandecasteele C."/>
            <person name="Vares D."/>
            <person name="Vear F."/>
            <person name="Vautrin S."/>
            <person name="Crespi M."/>
            <person name="Mangin B."/>
            <person name="Burke J.M."/>
            <person name="Salse J."/>
            <person name="Munos S."/>
            <person name="Vincourt P."/>
            <person name="Rieseberg L.H."/>
            <person name="Langlade N.B."/>
        </authorList>
    </citation>
    <scope>NUCLEOTIDE SEQUENCE</scope>
    <source>
        <tissue evidence="3">Leaves</tissue>
    </source>
</reference>
<feature type="coiled-coil region" evidence="1">
    <location>
        <begin position="35"/>
        <end position="62"/>
    </location>
</feature>
<sequence length="201" mass="22743">MALVRNEKEFKSVIETLKKSVSEVNKVVYHKQVSINDYINIVEETKRELAIAKCEHDAIKQKLESYSNSRFVLDHIIDVQQLKGNVKGIGYKACPSPLRHNYTKMPDEEDMPRYEPSVPLDYEEVTTGLGFKPDNSSEGSFDNKEKSSCASNQSPPTIEDYDSSDDESDVSDQDESLDETKGVEISIENHILDRSCQECQG</sequence>
<proteinExistence type="predicted"/>
<keyword evidence="1" id="KW-0175">Coiled coil</keyword>
<evidence type="ECO:0000313" key="4">
    <source>
        <dbReference type="Proteomes" id="UP000215914"/>
    </source>
</evidence>
<dbReference type="Gramene" id="mRNA:HanXRQr2_Chr16g0758891">
    <property type="protein sequence ID" value="mRNA:HanXRQr2_Chr16g0758891"/>
    <property type="gene ID" value="HanXRQr2_Chr16g0758891"/>
</dbReference>
<feature type="compositionally biased region" description="Acidic residues" evidence="2">
    <location>
        <begin position="159"/>
        <end position="177"/>
    </location>
</feature>
<name>A0A9K3GZH9_HELAN</name>
<dbReference type="Proteomes" id="UP000215914">
    <property type="component" value="Unassembled WGS sequence"/>
</dbReference>
<reference evidence="3" key="2">
    <citation type="submission" date="2020-06" db="EMBL/GenBank/DDBJ databases">
        <title>Helianthus annuus Genome sequencing and assembly Release 2.</title>
        <authorList>
            <person name="Gouzy J."/>
            <person name="Langlade N."/>
            <person name="Munos S."/>
        </authorList>
    </citation>
    <scope>NUCLEOTIDE SEQUENCE</scope>
    <source>
        <tissue evidence="3">Leaves</tissue>
    </source>
</reference>
<gene>
    <name evidence="3" type="ORF">HanXRQr2_Chr16g0758891</name>
</gene>
<evidence type="ECO:0000313" key="3">
    <source>
        <dbReference type="EMBL" id="KAF5760903.1"/>
    </source>
</evidence>
<dbReference type="EMBL" id="MNCJ02000331">
    <property type="protein sequence ID" value="KAF5760903.1"/>
    <property type="molecule type" value="Genomic_DNA"/>
</dbReference>
<evidence type="ECO:0000256" key="2">
    <source>
        <dbReference type="SAM" id="MobiDB-lite"/>
    </source>
</evidence>
<organism evidence="3 4">
    <name type="scientific">Helianthus annuus</name>
    <name type="common">Common sunflower</name>
    <dbReference type="NCBI Taxonomy" id="4232"/>
    <lineage>
        <taxon>Eukaryota</taxon>
        <taxon>Viridiplantae</taxon>
        <taxon>Streptophyta</taxon>
        <taxon>Embryophyta</taxon>
        <taxon>Tracheophyta</taxon>
        <taxon>Spermatophyta</taxon>
        <taxon>Magnoliopsida</taxon>
        <taxon>eudicotyledons</taxon>
        <taxon>Gunneridae</taxon>
        <taxon>Pentapetalae</taxon>
        <taxon>asterids</taxon>
        <taxon>campanulids</taxon>
        <taxon>Asterales</taxon>
        <taxon>Asteraceae</taxon>
        <taxon>Asteroideae</taxon>
        <taxon>Heliantheae alliance</taxon>
        <taxon>Heliantheae</taxon>
        <taxon>Helianthus</taxon>
    </lineage>
</organism>